<dbReference type="SUPFAM" id="SSF53335">
    <property type="entry name" value="S-adenosyl-L-methionine-dependent methyltransferases"/>
    <property type="match status" value="1"/>
</dbReference>
<accession>A0ABQ9P1J8</accession>
<organism evidence="1 2">
    <name type="scientific">Coniosporium apollinis</name>
    <dbReference type="NCBI Taxonomy" id="61459"/>
    <lineage>
        <taxon>Eukaryota</taxon>
        <taxon>Fungi</taxon>
        <taxon>Dikarya</taxon>
        <taxon>Ascomycota</taxon>
        <taxon>Pezizomycotina</taxon>
        <taxon>Dothideomycetes</taxon>
        <taxon>Dothideomycetes incertae sedis</taxon>
        <taxon>Coniosporium</taxon>
    </lineage>
</organism>
<dbReference type="Pfam" id="PF13489">
    <property type="entry name" value="Methyltransf_23"/>
    <property type="match status" value="1"/>
</dbReference>
<dbReference type="Gene3D" id="3.40.50.150">
    <property type="entry name" value="Vaccinia Virus protein VP39"/>
    <property type="match status" value="1"/>
</dbReference>
<protein>
    <submittedName>
        <fullName evidence="1">Secondary metabolism regulator lae1</fullName>
    </submittedName>
</protein>
<sequence length="212" mass="24639">MADKYLDAEVVGLDLVNIQPEKIPPNLRFRVPRDYESPWSLGEDSWDLIHLRMASGSVSSWPELYQKIFTHLKPGYGWIEQIEVDLQPRCDDGTLPQDNVISQWYNYLAEATRRVARPIEYQHNTRQMLQAAGFIDIQETIIRAPYNSWPADPHQKEIGRWYNLGITEGLEALSLAPFTRVNHWDAAQHVKPLLDAVKRQICMRKVHAYNNM</sequence>
<name>A0ABQ9P1J8_9PEZI</name>
<proteinExistence type="predicted"/>
<evidence type="ECO:0000313" key="1">
    <source>
        <dbReference type="EMBL" id="KAJ9668489.1"/>
    </source>
</evidence>
<dbReference type="EMBL" id="JAPDRL010000007">
    <property type="protein sequence ID" value="KAJ9668489.1"/>
    <property type="molecule type" value="Genomic_DNA"/>
</dbReference>
<reference evidence="1" key="1">
    <citation type="submission" date="2022-10" db="EMBL/GenBank/DDBJ databases">
        <title>Culturing micro-colonial fungi from biological soil crusts in the Mojave desert and describing Neophaeococcomyces mojavensis, and introducing the new genera and species Taxawa tesnikishii.</title>
        <authorList>
            <person name="Kurbessoian T."/>
            <person name="Stajich J.E."/>
        </authorList>
    </citation>
    <scope>NUCLEOTIDE SEQUENCE</scope>
    <source>
        <strain evidence="1">TK_1</strain>
    </source>
</reference>
<keyword evidence="2" id="KW-1185">Reference proteome</keyword>
<gene>
    <name evidence="1" type="primary">LAE1</name>
    <name evidence="1" type="ORF">H2201_001537</name>
</gene>
<evidence type="ECO:0000313" key="2">
    <source>
        <dbReference type="Proteomes" id="UP001172684"/>
    </source>
</evidence>
<comment type="caution">
    <text evidence="1">The sequence shown here is derived from an EMBL/GenBank/DDBJ whole genome shotgun (WGS) entry which is preliminary data.</text>
</comment>
<dbReference type="Proteomes" id="UP001172684">
    <property type="component" value="Unassembled WGS sequence"/>
</dbReference>
<dbReference type="InterPro" id="IPR029063">
    <property type="entry name" value="SAM-dependent_MTases_sf"/>
</dbReference>